<evidence type="ECO:0000256" key="4">
    <source>
        <dbReference type="ARBA" id="ARBA00022723"/>
    </source>
</evidence>
<keyword evidence="6 10" id="KW-0067">ATP-binding</keyword>
<feature type="compositionally biased region" description="Low complexity" evidence="11">
    <location>
        <begin position="375"/>
        <end position="397"/>
    </location>
</feature>
<dbReference type="InterPro" id="IPR043151">
    <property type="entry name" value="BAH_sf"/>
</dbReference>
<name>A0A8E2ANF1_9APHY</name>
<evidence type="ECO:0000256" key="3">
    <source>
        <dbReference type="ARBA" id="ARBA00022705"/>
    </source>
</evidence>
<dbReference type="GO" id="GO:0006270">
    <property type="term" value="P:DNA replication initiation"/>
    <property type="evidence" value="ECO:0007669"/>
    <property type="project" value="TreeGrafter"/>
</dbReference>
<dbReference type="Gene3D" id="1.10.8.60">
    <property type="match status" value="1"/>
</dbReference>
<feature type="region of interest" description="Disordered" evidence="11">
    <location>
        <begin position="207"/>
        <end position="231"/>
    </location>
</feature>
<dbReference type="EMBL" id="KV722584">
    <property type="protein sequence ID" value="OCH85430.1"/>
    <property type="molecule type" value="Genomic_DNA"/>
</dbReference>
<keyword evidence="13" id="KW-0378">Hydrolase</keyword>
<dbReference type="InterPro" id="IPR050311">
    <property type="entry name" value="ORC1/CDC6"/>
</dbReference>
<comment type="similarity">
    <text evidence="2 10">Belongs to the ORC1 family.</text>
</comment>
<feature type="compositionally biased region" description="Basic residues" evidence="11">
    <location>
        <begin position="221"/>
        <end position="230"/>
    </location>
</feature>
<feature type="region of interest" description="Disordered" evidence="11">
    <location>
        <begin position="282"/>
        <end position="420"/>
    </location>
</feature>
<keyword evidence="8 10" id="KW-0238">DNA-binding</keyword>
<sequence length="864" mass="95662">MRDIPLQETMARGAAPATPSRRSKRGQPIVQSVAPNSLLLKSSDVPAGVPLYSRPTVPEDLQEDATEIDAPDLQNHETRFYRQFVRRELVAVTRPARVYGRARGESSKTSSQGEYAAKETFSIGDTVLVQSSSKDPSIAVIVAIWEVVDEEREDTGIRVKLHWFIRPAELPKIRAQRPHLENEIYYNTHAVPPVVSSASVISNCTVSSSLPQTPAPSLPPSRRRTGHKATKSADANTNVLLFHCKYARHPLKGLFYDFEWESFQEEWLSGSVWDVPIASLEPASSESPRRRQRKEKADHVVDSIPDPDADEADSSMDAAEVRALVSESEGSEDDIYEAQSEDEEEEELVAEPEDESEPDIPPPPRTPSRKRKRASSIPATPRTPRTPRRAAAPATTPRRPRTTRMALAQPTPHSKAALRKRKRAALAVRPPPPTDAGLAAFDLEAHLGAEGSRDTWLRAMHVLHVAARPEALPCREEEYKRVLRAVEELLEEGSGGCIYISGVPGTGKTATVHAVVRELKRMAEQNEANPFAYVEINGLRIPEPSAAYGLLWEAVCGHDTAKEGHMKISSKEALKLLSGHFSNGARAGPGAHACVVLMDELDQLMTTKQDVVYNFFNWPTLAASKLIVLAVANTMDLPERVMTGRVRSRLGMVRINFQPYTTPQLEKIVHARLANAKEGMPSDTPAVIAPDGIKFAAMKVSSISGDARRVLDICRRTVELVRPRKRTARTDDVKEVIKEMQNSPTAAYLRDLSFHERLMLAAMLKCIKKEGVEEIKWGEVQRQHVTYLNILAGDDEPARRPTAGELGMVLESLLASRAMICEDGVVAARKPEEERRVALNLEHSEIERVLGEVGGMRWKNALSI</sequence>
<dbReference type="CDD" id="cd00009">
    <property type="entry name" value="AAA"/>
    <property type="match status" value="1"/>
</dbReference>
<dbReference type="PANTHER" id="PTHR10763">
    <property type="entry name" value="CELL DIVISION CONTROL PROTEIN 6-RELATED"/>
    <property type="match status" value="1"/>
</dbReference>
<dbReference type="InterPro" id="IPR003959">
    <property type="entry name" value="ATPase_AAA_core"/>
</dbReference>
<evidence type="ECO:0000256" key="6">
    <source>
        <dbReference type="ARBA" id="ARBA00022840"/>
    </source>
</evidence>
<dbReference type="Proteomes" id="UP000250043">
    <property type="component" value="Unassembled WGS sequence"/>
</dbReference>
<dbReference type="Gene3D" id="3.40.50.300">
    <property type="entry name" value="P-loop containing nucleotide triphosphate hydrolases"/>
    <property type="match status" value="1"/>
</dbReference>
<dbReference type="Pfam" id="PF00004">
    <property type="entry name" value="AAA"/>
    <property type="match status" value="1"/>
</dbReference>
<dbReference type="GO" id="GO:0016887">
    <property type="term" value="F:ATP hydrolysis activity"/>
    <property type="evidence" value="ECO:0007669"/>
    <property type="project" value="InterPro"/>
</dbReference>
<keyword evidence="7" id="KW-0460">Magnesium</keyword>
<dbReference type="InterPro" id="IPR054425">
    <property type="entry name" value="Cdc6_ORC1-like_ATPase_lid"/>
</dbReference>
<evidence type="ECO:0000256" key="1">
    <source>
        <dbReference type="ARBA" id="ARBA00004123"/>
    </source>
</evidence>
<evidence type="ECO:0000256" key="7">
    <source>
        <dbReference type="ARBA" id="ARBA00022842"/>
    </source>
</evidence>
<dbReference type="PROSITE" id="PS51038">
    <property type="entry name" value="BAH"/>
    <property type="match status" value="1"/>
</dbReference>
<evidence type="ECO:0000313" key="14">
    <source>
        <dbReference type="Proteomes" id="UP000250043"/>
    </source>
</evidence>
<proteinExistence type="inferred from homology"/>
<evidence type="ECO:0000313" key="13">
    <source>
        <dbReference type="EMBL" id="OCH85430.1"/>
    </source>
</evidence>
<evidence type="ECO:0000256" key="11">
    <source>
        <dbReference type="SAM" id="MobiDB-lite"/>
    </source>
</evidence>
<dbReference type="Pfam" id="PF01426">
    <property type="entry name" value="BAH"/>
    <property type="match status" value="1"/>
</dbReference>
<feature type="compositionally biased region" description="Acidic residues" evidence="11">
    <location>
        <begin position="329"/>
        <end position="358"/>
    </location>
</feature>
<protein>
    <recommendedName>
        <fullName evidence="10">Origin recognition complex subunit 1</fullName>
    </recommendedName>
</protein>
<dbReference type="GO" id="GO:0046872">
    <property type="term" value="F:metal ion binding"/>
    <property type="evidence" value="ECO:0007669"/>
    <property type="project" value="UniProtKB-KW"/>
</dbReference>
<comment type="function">
    <text evidence="10">Component of the origin recognition complex (ORC) that binds origins of replication. DNA-binding is ATP-dependent, however specific DNA sequences that define origins of replication have not been identified so far. ORC is required to assemble the pre-replication complex necessary to initiate DNA replication.</text>
</comment>
<dbReference type="SUPFAM" id="SSF52540">
    <property type="entry name" value="P-loop containing nucleoside triphosphate hydrolases"/>
    <property type="match status" value="1"/>
</dbReference>
<comment type="subcellular location">
    <subcellularLocation>
        <location evidence="1 10">Nucleus</location>
    </subcellularLocation>
</comment>
<evidence type="ECO:0000256" key="5">
    <source>
        <dbReference type="ARBA" id="ARBA00022741"/>
    </source>
</evidence>
<accession>A0A8E2ANF1</accession>
<evidence type="ECO:0000256" key="9">
    <source>
        <dbReference type="ARBA" id="ARBA00023242"/>
    </source>
</evidence>
<dbReference type="FunFam" id="3.40.50.300:FF:000199">
    <property type="entry name" value="Origin recognition complex subunit 1"/>
    <property type="match status" value="1"/>
</dbReference>
<dbReference type="SMART" id="SM00382">
    <property type="entry name" value="AAA"/>
    <property type="match status" value="1"/>
</dbReference>
<dbReference type="InterPro" id="IPR027417">
    <property type="entry name" value="P-loop_NTPase"/>
</dbReference>
<dbReference type="GO" id="GO:0003688">
    <property type="term" value="F:DNA replication origin binding"/>
    <property type="evidence" value="ECO:0007669"/>
    <property type="project" value="UniProtKB-ARBA"/>
</dbReference>
<evidence type="ECO:0000256" key="10">
    <source>
        <dbReference type="RuleBase" id="RU365058"/>
    </source>
</evidence>
<dbReference type="PANTHER" id="PTHR10763:SF23">
    <property type="entry name" value="ORIGIN RECOGNITION COMPLEX SUBUNIT 1"/>
    <property type="match status" value="1"/>
</dbReference>
<keyword evidence="3 10" id="KW-0235">DNA replication</keyword>
<feature type="region of interest" description="Disordered" evidence="11">
    <location>
        <begin position="1"/>
        <end position="32"/>
    </location>
</feature>
<feature type="compositionally biased region" description="Acidic residues" evidence="11">
    <location>
        <begin position="305"/>
        <end position="314"/>
    </location>
</feature>
<evidence type="ECO:0000256" key="2">
    <source>
        <dbReference type="ARBA" id="ARBA00008398"/>
    </source>
</evidence>
<comment type="subunit">
    <text evidence="10">ORC is composed of six subunits.</text>
</comment>
<keyword evidence="5 10" id="KW-0547">Nucleotide-binding</keyword>
<keyword evidence="4" id="KW-0479">Metal-binding</keyword>
<dbReference type="GO" id="GO:0033314">
    <property type="term" value="P:mitotic DNA replication checkpoint signaling"/>
    <property type="evidence" value="ECO:0007669"/>
    <property type="project" value="TreeGrafter"/>
</dbReference>
<reference evidence="13 14" key="1">
    <citation type="submission" date="2016-07" db="EMBL/GenBank/DDBJ databases">
        <title>Draft genome of the white-rot fungus Obba rivulosa 3A-2.</title>
        <authorList>
            <consortium name="DOE Joint Genome Institute"/>
            <person name="Miettinen O."/>
            <person name="Riley R."/>
            <person name="Acob R."/>
            <person name="Barry K."/>
            <person name="Cullen D."/>
            <person name="De Vries R."/>
            <person name="Hainaut M."/>
            <person name="Hatakka A."/>
            <person name="Henrissat B."/>
            <person name="Hilden K."/>
            <person name="Kuo R."/>
            <person name="Labutti K."/>
            <person name="Lipzen A."/>
            <person name="Makela M.R."/>
            <person name="Sandor L."/>
            <person name="Spatafora J.W."/>
            <person name="Grigoriev I.V."/>
            <person name="Hibbett D.S."/>
        </authorList>
    </citation>
    <scope>NUCLEOTIDE SEQUENCE [LARGE SCALE GENOMIC DNA]</scope>
    <source>
        <strain evidence="13 14">3A-2</strain>
    </source>
</reference>
<dbReference type="AlphaFoldDB" id="A0A8E2ANF1"/>
<dbReference type="GO" id="GO:0005664">
    <property type="term" value="C:nuclear origin of replication recognition complex"/>
    <property type="evidence" value="ECO:0007669"/>
    <property type="project" value="TreeGrafter"/>
</dbReference>
<dbReference type="OrthoDB" id="1926878at2759"/>
<dbReference type="GO" id="GO:0003682">
    <property type="term" value="F:chromatin binding"/>
    <property type="evidence" value="ECO:0007669"/>
    <property type="project" value="InterPro"/>
</dbReference>
<evidence type="ECO:0000259" key="12">
    <source>
        <dbReference type="PROSITE" id="PS51038"/>
    </source>
</evidence>
<dbReference type="Pfam" id="PF22606">
    <property type="entry name" value="Cdc6-ORC-like_ATPase_lid"/>
    <property type="match status" value="1"/>
</dbReference>
<gene>
    <name evidence="13" type="ORF">OBBRIDRAFT_762955</name>
</gene>
<keyword evidence="14" id="KW-1185">Reference proteome</keyword>
<organism evidence="13 14">
    <name type="scientific">Obba rivulosa</name>
    <dbReference type="NCBI Taxonomy" id="1052685"/>
    <lineage>
        <taxon>Eukaryota</taxon>
        <taxon>Fungi</taxon>
        <taxon>Dikarya</taxon>
        <taxon>Basidiomycota</taxon>
        <taxon>Agaricomycotina</taxon>
        <taxon>Agaricomycetes</taxon>
        <taxon>Polyporales</taxon>
        <taxon>Gelatoporiaceae</taxon>
        <taxon>Obba</taxon>
    </lineage>
</organism>
<keyword evidence="9 10" id="KW-0539">Nucleus</keyword>
<evidence type="ECO:0000256" key="8">
    <source>
        <dbReference type="ARBA" id="ARBA00023125"/>
    </source>
</evidence>
<dbReference type="GO" id="GO:0005524">
    <property type="term" value="F:ATP binding"/>
    <property type="evidence" value="ECO:0007669"/>
    <property type="project" value="UniProtKB-KW"/>
</dbReference>
<feature type="domain" description="BAH" evidence="12">
    <location>
        <begin position="119"/>
        <end position="259"/>
    </location>
</feature>
<dbReference type="InterPro" id="IPR001025">
    <property type="entry name" value="BAH_dom"/>
</dbReference>
<dbReference type="InterPro" id="IPR003593">
    <property type="entry name" value="AAA+_ATPase"/>
</dbReference>
<dbReference type="Gene3D" id="2.30.30.490">
    <property type="match status" value="1"/>
</dbReference>
<dbReference type="CDD" id="cd04370">
    <property type="entry name" value="BAH"/>
    <property type="match status" value="1"/>
</dbReference>